<proteinExistence type="predicted"/>
<feature type="non-terminal residue" evidence="1">
    <location>
        <position position="1"/>
    </location>
</feature>
<sequence>HPVEVTAYSPKKLILRARIISCRGLPIDAGMPFLEVTLRNTRAVQDFSVIPGERYAHELTRVFRTVCGPSSRPSAPAP</sequence>
<evidence type="ECO:0000313" key="1">
    <source>
        <dbReference type="EMBL" id="MBR7678177.1"/>
    </source>
</evidence>
<evidence type="ECO:0000313" key="2">
    <source>
        <dbReference type="Proteomes" id="UP000675554"/>
    </source>
</evidence>
<name>A0A8T4J748_9ACTN</name>
<dbReference type="AlphaFoldDB" id="A0A8T4J748"/>
<dbReference type="Proteomes" id="UP000675554">
    <property type="component" value="Unassembled WGS sequence"/>
</dbReference>
<gene>
    <name evidence="1" type="ORF">KDA82_35405</name>
</gene>
<protein>
    <submittedName>
        <fullName evidence="1">Uncharacterized protein</fullName>
    </submittedName>
</protein>
<organism evidence="1 2">
    <name type="scientific">Streptomyces daliensis</name>
    <dbReference type="NCBI Taxonomy" id="299421"/>
    <lineage>
        <taxon>Bacteria</taxon>
        <taxon>Bacillati</taxon>
        <taxon>Actinomycetota</taxon>
        <taxon>Actinomycetes</taxon>
        <taxon>Kitasatosporales</taxon>
        <taxon>Streptomycetaceae</taxon>
        <taxon>Streptomyces</taxon>
    </lineage>
</organism>
<reference evidence="1" key="1">
    <citation type="submission" date="2021-04" db="EMBL/GenBank/DDBJ databases">
        <title>Sequencing of actinobacteria type strains.</title>
        <authorList>
            <person name="Nguyen G.-S."/>
            <person name="Wentzel A."/>
        </authorList>
    </citation>
    <scope>NUCLEOTIDE SEQUENCE</scope>
    <source>
        <strain evidence="1">DSM 42095</strain>
    </source>
</reference>
<accession>A0A8T4J748</accession>
<dbReference type="EMBL" id="JAGSMN010001251">
    <property type="protein sequence ID" value="MBR7678177.1"/>
    <property type="molecule type" value="Genomic_DNA"/>
</dbReference>
<keyword evidence="2" id="KW-1185">Reference proteome</keyword>
<comment type="caution">
    <text evidence="1">The sequence shown here is derived from an EMBL/GenBank/DDBJ whole genome shotgun (WGS) entry which is preliminary data.</text>
</comment>